<reference evidence="2 3" key="1">
    <citation type="submission" date="2020-11" db="EMBL/GenBank/DDBJ databases">
        <title>Treponema Peruensis nv. sp., first commensal Treponema isolated from human feces.</title>
        <authorList>
            <person name="Belkhou C."/>
            <person name="Raes J."/>
        </authorList>
    </citation>
    <scope>NUCLEOTIDE SEQUENCE [LARGE SCALE GENOMIC DNA]</scope>
    <source>
        <strain evidence="2 3">RCC2812</strain>
    </source>
</reference>
<feature type="region of interest" description="Disordered" evidence="1">
    <location>
        <begin position="232"/>
        <end position="251"/>
    </location>
</feature>
<dbReference type="KEGG" id="tper:IWA51_01670"/>
<evidence type="ECO:0000256" key="1">
    <source>
        <dbReference type="SAM" id="MobiDB-lite"/>
    </source>
</evidence>
<name>A0A7T3RDX0_9SPIR</name>
<organism evidence="2 3">
    <name type="scientific">Treponema peruense</name>
    <dbReference type="NCBI Taxonomy" id="2787628"/>
    <lineage>
        <taxon>Bacteria</taxon>
        <taxon>Pseudomonadati</taxon>
        <taxon>Spirochaetota</taxon>
        <taxon>Spirochaetia</taxon>
        <taxon>Spirochaetales</taxon>
        <taxon>Treponemataceae</taxon>
        <taxon>Treponema</taxon>
    </lineage>
</organism>
<keyword evidence="3" id="KW-1185">Reference proteome</keyword>
<accession>A0A7T3RDX0</accession>
<dbReference type="EMBL" id="CP064936">
    <property type="protein sequence ID" value="QQA01354.1"/>
    <property type="molecule type" value="Genomic_DNA"/>
</dbReference>
<gene>
    <name evidence="2" type="ORF">IWA51_01670</name>
</gene>
<dbReference type="Pfam" id="PF07083">
    <property type="entry name" value="DUF1351"/>
    <property type="match status" value="1"/>
</dbReference>
<evidence type="ECO:0000313" key="3">
    <source>
        <dbReference type="Proteomes" id="UP000595224"/>
    </source>
</evidence>
<feature type="compositionally biased region" description="Basic and acidic residues" evidence="1">
    <location>
        <begin position="232"/>
        <end position="241"/>
    </location>
</feature>
<evidence type="ECO:0000313" key="2">
    <source>
        <dbReference type="EMBL" id="QQA01354.1"/>
    </source>
</evidence>
<sequence>MLESKDLELQIRLTIGTLESNAEAIRQVVLTHLKDYTPENYIGRADEAKADKALLNKADKALNSKRLELEREYMEPFNKFKITITETCKAIKAASAGLDEIVKAEEERECGEKWEKIEDYWNKTGFSLFDITDLAKITDIKKWTNKTAKLKDVLAEIDAIQKKTFDELKILEQFPQEDVSLLKTVYLDTLSITEAMQKANQLKANRERLAREQREREEVERFKKIQEQKKDEWKEEKKAESENESSDLASAALGLEIKPEKTETLEEYALVFSLTRSQFLDLRGYMSDHGITYSELQDKGSGVYTK</sequence>
<dbReference type="RefSeq" id="WP_198442896.1">
    <property type="nucleotide sequence ID" value="NZ_CP064936.1"/>
</dbReference>
<dbReference type="AlphaFoldDB" id="A0A7T3RDX0"/>
<proteinExistence type="predicted"/>
<protein>
    <submittedName>
        <fullName evidence="2">DUF1351 domain-containing protein</fullName>
    </submittedName>
</protein>
<dbReference type="InterPro" id="IPR009785">
    <property type="entry name" value="Prophage_Lj928_Orf309"/>
</dbReference>
<dbReference type="Proteomes" id="UP000595224">
    <property type="component" value="Chromosome"/>
</dbReference>